<reference evidence="2" key="1">
    <citation type="journal article" date="2012" name="Proc. Natl. Acad. Sci. U.S.A.">
        <title>Antigenic diversity is generated by distinct evolutionary mechanisms in African trypanosome species.</title>
        <authorList>
            <person name="Jackson A.P."/>
            <person name="Berry A."/>
            <person name="Aslett M."/>
            <person name="Allison H.C."/>
            <person name="Burton P."/>
            <person name="Vavrova-Anderson J."/>
            <person name="Brown R."/>
            <person name="Browne H."/>
            <person name="Corton N."/>
            <person name="Hauser H."/>
            <person name="Gamble J."/>
            <person name="Gilderthorp R."/>
            <person name="Marcello L."/>
            <person name="McQuillan J."/>
            <person name="Otto T.D."/>
            <person name="Quail M.A."/>
            <person name="Sanders M.J."/>
            <person name="van Tonder A."/>
            <person name="Ginger M.L."/>
            <person name="Field M.C."/>
            <person name="Barry J.D."/>
            <person name="Hertz-Fowler C."/>
            <person name="Berriman M."/>
        </authorList>
    </citation>
    <scope>NUCLEOTIDE SEQUENCE</scope>
    <source>
        <strain evidence="2">IL3000</strain>
    </source>
</reference>
<sequence length="111" mass="12561">MRGCHDCGHRVYGESVLGRKGKAFFLRFTLAVGVRLYFLPVSHMDVFVVPIFTNCEKLVASAIVPLASLFSFWFVFLLQILQFLKGICRQEFTASVKIQRGRAPFAYPPSV</sequence>
<evidence type="ECO:0000256" key="1">
    <source>
        <dbReference type="SAM" id="Phobius"/>
    </source>
</evidence>
<organism evidence="2">
    <name type="scientific">Trypanosoma congolense (strain IL3000)</name>
    <dbReference type="NCBI Taxonomy" id="1068625"/>
    <lineage>
        <taxon>Eukaryota</taxon>
        <taxon>Discoba</taxon>
        <taxon>Euglenozoa</taxon>
        <taxon>Kinetoplastea</taxon>
        <taxon>Metakinetoplastina</taxon>
        <taxon>Trypanosomatida</taxon>
        <taxon>Trypanosomatidae</taxon>
        <taxon>Trypanosoma</taxon>
        <taxon>Nannomonas</taxon>
    </lineage>
</organism>
<accession>G0UMR7</accession>
<keyword evidence="1" id="KW-1133">Transmembrane helix</keyword>
<feature type="transmembrane region" description="Helical" evidence="1">
    <location>
        <begin position="21"/>
        <end position="38"/>
    </location>
</feature>
<dbReference type="AlphaFoldDB" id="G0UMR7"/>
<name>G0UMR7_TRYCI</name>
<gene>
    <name evidence="2" type="ORF">TCIL3000_5_1780</name>
</gene>
<proteinExistence type="predicted"/>
<keyword evidence="1" id="KW-0472">Membrane</keyword>
<keyword evidence="1" id="KW-0812">Transmembrane</keyword>
<feature type="transmembrane region" description="Helical" evidence="1">
    <location>
        <begin position="58"/>
        <end position="81"/>
    </location>
</feature>
<evidence type="ECO:0000313" key="2">
    <source>
        <dbReference type="EMBL" id="CCC90475.1"/>
    </source>
</evidence>
<dbReference type="EMBL" id="HE575318">
    <property type="protein sequence ID" value="CCC90475.1"/>
    <property type="molecule type" value="Genomic_DNA"/>
</dbReference>
<protein>
    <submittedName>
        <fullName evidence="2">Uncharacterized protein</fullName>
    </submittedName>
</protein>